<accession>A0A0E9S628</accession>
<sequence>MCDWGICGCCVMTSAGRTCEARKLSEETSFFDSPHHTRSFRSDTIGTTHWKR</sequence>
<proteinExistence type="predicted"/>
<organism evidence="1">
    <name type="scientific">Anguilla anguilla</name>
    <name type="common">European freshwater eel</name>
    <name type="synonym">Muraena anguilla</name>
    <dbReference type="NCBI Taxonomy" id="7936"/>
    <lineage>
        <taxon>Eukaryota</taxon>
        <taxon>Metazoa</taxon>
        <taxon>Chordata</taxon>
        <taxon>Craniata</taxon>
        <taxon>Vertebrata</taxon>
        <taxon>Euteleostomi</taxon>
        <taxon>Actinopterygii</taxon>
        <taxon>Neopterygii</taxon>
        <taxon>Teleostei</taxon>
        <taxon>Anguilliformes</taxon>
        <taxon>Anguillidae</taxon>
        <taxon>Anguilla</taxon>
    </lineage>
</organism>
<reference evidence="1" key="1">
    <citation type="submission" date="2014-11" db="EMBL/GenBank/DDBJ databases">
        <authorList>
            <person name="Amaro Gonzalez C."/>
        </authorList>
    </citation>
    <scope>NUCLEOTIDE SEQUENCE</scope>
</reference>
<name>A0A0E9S628_ANGAN</name>
<evidence type="ECO:0000313" key="1">
    <source>
        <dbReference type="EMBL" id="JAH36667.1"/>
    </source>
</evidence>
<dbReference type="AlphaFoldDB" id="A0A0E9S628"/>
<reference evidence="1" key="2">
    <citation type="journal article" date="2015" name="Fish Shellfish Immunol.">
        <title>Early steps in the European eel (Anguilla anguilla)-Vibrio vulnificus interaction in the gills: Role of the RtxA13 toxin.</title>
        <authorList>
            <person name="Callol A."/>
            <person name="Pajuelo D."/>
            <person name="Ebbesson L."/>
            <person name="Teles M."/>
            <person name="MacKenzie S."/>
            <person name="Amaro C."/>
        </authorList>
    </citation>
    <scope>NUCLEOTIDE SEQUENCE</scope>
</reference>
<protein>
    <submittedName>
        <fullName evidence="1">Uncharacterized protein</fullName>
    </submittedName>
</protein>
<dbReference type="EMBL" id="GBXM01071910">
    <property type="protein sequence ID" value="JAH36667.1"/>
    <property type="molecule type" value="Transcribed_RNA"/>
</dbReference>